<gene>
    <name evidence="7" type="primary">uxaC</name>
    <name evidence="7" type="ORF">Afe05nite_71910</name>
</gene>
<dbReference type="NCBIfam" id="NF002794">
    <property type="entry name" value="PRK02925.1"/>
    <property type="match status" value="1"/>
</dbReference>
<dbReference type="PANTHER" id="PTHR30068:SF4">
    <property type="entry name" value="URONATE ISOMERASE"/>
    <property type="match status" value="1"/>
</dbReference>
<keyword evidence="8" id="KW-1185">Reference proteome</keyword>
<dbReference type="GO" id="GO:0042840">
    <property type="term" value="P:D-glucuronate catabolic process"/>
    <property type="evidence" value="ECO:0007669"/>
    <property type="project" value="TreeGrafter"/>
</dbReference>
<evidence type="ECO:0000256" key="4">
    <source>
        <dbReference type="ARBA" id="ARBA00012546"/>
    </source>
</evidence>
<keyword evidence="6 7" id="KW-0413">Isomerase</keyword>
<comment type="similarity">
    <text evidence="3">Belongs to the metallo-dependent hydrolases superfamily. Uronate isomerase family.</text>
</comment>
<evidence type="ECO:0000256" key="2">
    <source>
        <dbReference type="ARBA" id="ARBA00004892"/>
    </source>
</evidence>
<protein>
    <recommendedName>
        <fullName evidence="5">Uronate isomerase</fullName>
        <ecNumber evidence="4">5.3.1.12</ecNumber>
    </recommendedName>
</protein>
<proteinExistence type="inferred from homology"/>
<dbReference type="InterPro" id="IPR032466">
    <property type="entry name" value="Metal_Hydrolase"/>
</dbReference>
<evidence type="ECO:0000256" key="1">
    <source>
        <dbReference type="ARBA" id="ARBA00001165"/>
    </source>
</evidence>
<dbReference type="Gene3D" id="3.20.20.140">
    <property type="entry name" value="Metal-dependent hydrolases"/>
    <property type="match status" value="1"/>
</dbReference>
<dbReference type="InterPro" id="IPR003766">
    <property type="entry name" value="Uronate_isomerase"/>
</dbReference>
<dbReference type="PANTHER" id="PTHR30068">
    <property type="entry name" value="URONATE ISOMERASE"/>
    <property type="match status" value="1"/>
</dbReference>
<dbReference type="EC" id="5.3.1.12" evidence="4"/>
<comment type="catalytic activity">
    <reaction evidence="1">
        <text>D-glucuronate = D-fructuronate</text>
        <dbReference type="Rhea" id="RHEA:13049"/>
        <dbReference type="ChEBI" id="CHEBI:58720"/>
        <dbReference type="ChEBI" id="CHEBI:59863"/>
        <dbReference type="EC" id="5.3.1.12"/>
    </reaction>
</comment>
<comment type="caution">
    <text evidence="7">The sequence shown here is derived from an EMBL/GenBank/DDBJ whole genome shotgun (WGS) entry which is preliminary data.</text>
</comment>
<dbReference type="Gene3D" id="1.10.2020.10">
    <property type="entry name" value="uronate isomerase, domain 2, chain A"/>
    <property type="match status" value="1"/>
</dbReference>
<dbReference type="GO" id="GO:0008880">
    <property type="term" value="F:glucuronate isomerase activity"/>
    <property type="evidence" value="ECO:0007669"/>
    <property type="project" value="UniProtKB-EC"/>
</dbReference>
<dbReference type="GO" id="GO:0019698">
    <property type="term" value="P:D-galacturonate catabolic process"/>
    <property type="evidence" value="ECO:0007669"/>
    <property type="project" value="TreeGrafter"/>
</dbReference>
<sequence length="472" mass="52748">MSEPTFAIDRRQAGIARELFEAVRDMPLLSPHGHVDPRLLADDDPFPDPARLLIVPDHYVTRMLLSQGIPPSRLGVPRRDGGEVESDPRAIWRLLAENWHLFRGTPSRLWLEQTFRTVFGVETPLRRETADEVYDAIAARLAEPGFRPRALFERFGIEVLATTESPTDDLAQHAKLAADGWGGPDGRVISTFRPDNVVDMDREDWRDEIGKLGAISGSDVETYAGYIEALRKRREAFIAAGTTCTDHGHPTARTLKLTPAEAAAVYQRGLQGNATREDAETFRAHMLVEFARMSLDDGLVLQIHPGANRDHNRKLYASHGKDVGGDIPQATDYVHALRPLLDEFGMESRLHIVVYTLDEYTFSRELAPLAGGYPAMFLGAPWWFLDTPDAMRRFREAVTDAAGFYNTAGFVDDTRAFCSIPVRHSVARRSDAAYLASLVAQDRLPMDEAAETMADLAYHLPKRIFKLDGNTK</sequence>
<evidence type="ECO:0000256" key="6">
    <source>
        <dbReference type="ARBA" id="ARBA00023235"/>
    </source>
</evidence>
<evidence type="ECO:0000256" key="3">
    <source>
        <dbReference type="ARBA" id="ARBA00008397"/>
    </source>
</evidence>
<accession>A0A919JDV1</accession>
<organism evidence="7 8">
    <name type="scientific">Paractinoplanes ferrugineus</name>
    <dbReference type="NCBI Taxonomy" id="113564"/>
    <lineage>
        <taxon>Bacteria</taxon>
        <taxon>Bacillati</taxon>
        <taxon>Actinomycetota</taxon>
        <taxon>Actinomycetes</taxon>
        <taxon>Micromonosporales</taxon>
        <taxon>Micromonosporaceae</taxon>
        <taxon>Paractinoplanes</taxon>
    </lineage>
</organism>
<dbReference type="EMBL" id="BOMM01000065">
    <property type="protein sequence ID" value="GIE15351.1"/>
    <property type="molecule type" value="Genomic_DNA"/>
</dbReference>
<dbReference type="SUPFAM" id="SSF51556">
    <property type="entry name" value="Metallo-dependent hydrolases"/>
    <property type="match status" value="1"/>
</dbReference>
<evidence type="ECO:0000313" key="7">
    <source>
        <dbReference type="EMBL" id="GIE15351.1"/>
    </source>
</evidence>
<name>A0A919JDV1_9ACTN</name>
<evidence type="ECO:0000256" key="5">
    <source>
        <dbReference type="ARBA" id="ARBA00020555"/>
    </source>
</evidence>
<comment type="pathway">
    <text evidence="2">Carbohydrate metabolism; pentose and glucuronate interconversion.</text>
</comment>
<dbReference type="Proteomes" id="UP000598174">
    <property type="component" value="Unassembled WGS sequence"/>
</dbReference>
<dbReference type="AlphaFoldDB" id="A0A919JDV1"/>
<dbReference type="Pfam" id="PF02614">
    <property type="entry name" value="UxaC"/>
    <property type="match status" value="1"/>
</dbReference>
<evidence type="ECO:0000313" key="8">
    <source>
        <dbReference type="Proteomes" id="UP000598174"/>
    </source>
</evidence>
<reference evidence="7" key="1">
    <citation type="submission" date="2021-01" db="EMBL/GenBank/DDBJ databases">
        <title>Whole genome shotgun sequence of Actinoplanes ferrugineus NBRC 15555.</title>
        <authorList>
            <person name="Komaki H."/>
            <person name="Tamura T."/>
        </authorList>
    </citation>
    <scope>NUCLEOTIDE SEQUENCE</scope>
    <source>
        <strain evidence="7">NBRC 15555</strain>
    </source>
</reference>